<keyword evidence="3" id="KW-1185">Reference proteome</keyword>
<sequence length="78" mass="8789">MIDRIAYLTMRGVVFAYKIALIVAAASICGLIAWKVFGANDLQLGIVLGGVTFSWRQWGPAWMRAANRYERKCREARP</sequence>
<name>A0A4R6FN34_9SPHN</name>
<dbReference type="EMBL" id="SNWD01000005">
    <property type="protein sequence ID" value="TDN83002.1"/>
    <property type="molecule type" value="Genomic_DNA"/>
</dbReference>
<accession>A0A4R6FN34</accession>
<feature type="transmembrane region" description="Helical" evidence="1">
    <location>
        <begin position="12"/>
        <end position="34"/>
    </location>
</feature>
<evidence type="ECO:0000256" key="1">
    <source>
        <dbReference type="SAM" id="Phobius"/>
    </source>
</evidence>
<reference evidence="2 3" key="1">
    <citation type="submission" date="2019-03" db="EMBL/GenBank/DDBJ databases">
        <title>Genomic Encyclopedia of Type Strains, Phase IV (KMG-IV): sequencing the most valuable type-strain genomes for metagenomic binning, comparative biology and taxonomic classification.</title>
        <authorList>
            <person name="Goeker M."/>
        </authorList>
    </citation>
    <scope>NUCLEOTIDE SEQUENCE [LARGE SCALE GENOMIC DNA]</scope>
    <source>
        <strain evidence="2 3">DSM 25059</strain>
    </source>
</reference>
<dbReference type="AlphaFoldDB" id="A0A4R6FN34"/>
<protein>
    <submittedName>
        <fullName evidence="2">Uncharacterized protein</fullName>
    </submittedName>
</protein>
<keyword evidence="1" id="KW-1133">Transmembrane helix</keyword>
<proteinExistence type="predicted"/>
<evidence type="ECO:0000313" key="3">
    <source>
        <dbReference type="Proteomes" id="UP000295493"/>
    </source>
</evidence>
<comment type="caution">
    <text evidence="2">The sequence shown here is derived from an EMBL/GenBank/DDBJ whole genome shotgun (WGS) entry which is preliminary data.</text>
</comment>
<dbReference type="Proteomes" id="UP000295493">
    <property type="component" value="Unassembled WGS sequence"/>
</dbReference>
<evidence type="ECO:0000313" key="2">
    <source>
        <dbReference type="EMBL" id="TDN83002.1"/>
    </source>
</evidence>
<gene>
    <name evidence="2" type="ORF">EV664_105200</name>
</gene>
<dbReference type="RefSeq" id="WP_133495536.1">
    <property type="nucleotide sequence ID" value="NZ_BMLU01000005.1"/>
</dbReference>
<keyword evidence="1" id="KW-0812">Transmembrane</keyword>
<organism evidence="2 3">
    <name type="scientific">Stakelama pacifica</name>
    <dbReference type="NCBI Taxonomy" id="517720"/>
    <lineage>
        <taxon>Bacteria</taxon>
        <taxon>Pseudomonadati</taxon>
        <taxon>Pseudomonadota</taxon>
        <taxon>Alphaproteobacteria</taxon>
        <taxon>Sphingomonadales</taxon>
        <taxon>Sphingomonadaceae</taxon>
        <taxon>Stakelama</taxon>
    </lineage>
</organism>
<keyword evidence="1" id="KW-0472">Membrane</keyword>